<sequence length="285" mass="31156">MRVIEVSRSSSGVKGRGKLKIPKKTLRPVRHDSHVLDLKSVNEQRRTRLGRELFLWRATVSAAAPEARRLEAGLHFRQSLECPVERVSSPTVASPYGATGATVAEQLACSSPTKAIRVQSSAGSLRIFACGNRAGRCRWSASLLGDLQFPPPPHSGAAPYLNRPHRLSTPRYNTSGNSARRNKDRVNDRNHVLERERRSITPHCNLRVRRSLAEAWRGDRTLCSTPPVTAPTGAMSEPGSIPLRATPGFLQVGIVPDDAAGRLIFSGISRFPPPLHSGASPFLFL</sequence>
<keyword evidence="3" id="KW-1185">Reference proteome</keyword>
<comment type="caution">
    <text evidence="2">The sequence shown here is derived from an EMBL/GenBank/DDBJ whole genome shotgun (WGS) entry which is preliminary data.</text>
</comment>
<dbReference type="EMBL" id="JARBHB010000003">
    <property type="protein sequence ID" value="KAJ8889076.1"/>
    <property type="molecule type" value="Genomic_DNA"/>
</dbReference>
<evidence type="ECO:0000256" key="1">
    <source>
        <dbReference type="SAM" id="MobiDB-lite"/>
    </source>
</evidence>
<evidence type="ECO:0000313" key="3">
    <source>
        <dbReference type="Proteomes" id="UP001159363"/>
    </source>
</evidence>
<reference evidence="2 3" key="1">
    <citation type="submission" date="2023-02" db="EMBL/GenBank/DDBJ databases">
        <title>LHISI_Scaffold_Assembly.</title>
        <authorList>
            <person name="Stuart O.P."/>
            <person name="Cleave R."/>
            <person name="Magrath M.J.L."/>
            <person name="Mikheyev A.S."/>
        </authorList>
    </citation>
    <scope>NUCLEOTIDE SEQUENCE [LARGE SCALE GENOMIC DNA]</scope>
    <source>
        <strain evidence="2">Daus_M_001</strain>
        <tissue evidence="2">Leg muscle</tissue>
    </source>
</reference>
<accession>A0ABQ9HXG9</accession>
<gene>
    <name evidence="2" type="ORF">PR048_008570</name>
</gene>
<feature type="region of interest" description="Disordered" evidence="1">
    <location>
        <begin position="158"/>
        <end position="184"/>
    </location>
</feature>
<proteinExistence type="predicted"/>
<name>A0ABQ9HXG9_9NEOP</name>
<evidence type="ECO:0000313" key="2">
    <source>
        <dbReference type="EMBL" id="KAJ8889076.1"/>
    </source>
</evidence>
<dbReference type="Proteomes" id="UP001159363">
    <property type="component" value="Chromosome 3"/>
</dbReference>
<feature type="compositionally biased region" description="Polar residues" evidence="1">
    <location>
        <begin position="170"/>
        <end position="179"/>
    </location>
</feature>
<protein>
    <submittedName>
        <fullName evidence="2">Uncharacterized protein</fullName>
    </submittedName>
</protein>
<organism evidence="2 3">
    <name type="scientific">Dryococelus australis</name>
    <dbReference type="NCBI Taxonomy" id="614101"/>
    <lineage>
        <taxon>Eukaryota</taxon>
        <taxon>Metazoa</taxon>
        <taxon>Ecdysozoa</taxon>
        <taxon>Arthropoda</taxon>
        <taxon>Hexapoda</taxon>
        <taxon>Insecta</taxon>
        <taxon>Pterygota</taxon>
        <taxon>Neoptera</taxon>
        <taxon>Polyneoptera</taxon>
        <taxon>Phasmatodea</taxon>
        <taxon>Verophasmatodea</taxon>
        <taxon>Anareolatae</taxon>
        <taxon>Phasmatidae</taxon>
        <taxon>Eurycanthinae</taxon>
        <taxon>Dryococelus</taxon>
    </lineage>
</organism>